<proteinExistence type="predicted"/>
<keyword evidence="3" id="KW-1185">Reference proteome</keyword>
<gene>
    <name evidence="2" type="ordered locus">CLOST_2042</name>
</gene>
<feature type="region of interest" description="Disordered" evidence="1">
    <location>
        <begin position="1"/>
        <end position="27"/>
    </location>
</feature>
<organism evidence="2 3">
    <name type="scientific">Acetoanaerobium sticklandii (strain ATCC 12662 / DSM 519 / JCM 1433 / CCUG 9281 / NCIMB 10654 / HF)</name>
    <name type="common">Clostridium sticklandii</name>
    <dbReference type="NCBI Taxonomy" id="499177"/>
    <lineage>
        <taxon>Bacteria</taxon>
        <taxon>Bacillati</taxon>
        <taxon>Bacillota</taxon>
        <taxon>Clostridia</taxon>
        <taxon>Peptostreptococcales</taxon>
        <taxon>Filifactoraceae</taxon>
        <taxon>Acetoanaerobium</taxon>
    </lineage>
</organism>
<evidence type="ECO:0000256" key="1">
    <source>
        <dbReference type="SAM" id="MobiDB-lite"/>
    </source>
</evidence>
<sequence>MIVSNTYVSNPSTLNPPKSTNKPVSEYSNSKEEIEGYLSGKNNLSESLIGKIDLRNATYEEVSALKRELCLSDKITVADRTVISMLSVDFRKVFGVNNFKTVEDSEGRRDWITEFKLRVEANIALGMSPTDVAERKGAISKLISYSKSGSSDSEIKYENVRQSSTNSTTNIDIRNSMINYSKIHFASSSKNELDEKNDPFKILDQHSKDNYNKYTDPDEINRRSYLLSFLKK</sequence>
<evidence type="ECO:0000313" key="2">
    <source>
        <dbReference type="EMBL" id="CBH22162.1"/>
    </source>
</evidence>
<dbReference type="KEGG" id="cst:CLOST_2042"/>
<accession>E3PTF8</accession>
<name>E3PTF8_ACESD</name>
<dbReference type="BioCyc" id="CSTI499177:GJE9-2106-MONOMER"/>
<protein>
    <submittedName>
        <fullName evidence="2">Uncharacterized protein</fullName>
    </submittedName>
</protein>
<dbReference type="RefSeq" id="WP_013362254.1">
    <property type="nucleotide sequence ID" value="NC_014614.1"/>
</dbReference>
<evidence type="ECO:0000313" key="3">
    <source>
        <dbReference type="Proteomes" id="UP000007041"/>
    </source>
</evidence>
<reference evidence="3" key="1">
    <citation type="journal article" date="2010" name="BMC Genomics">
        <title>Clostridium sticklandii, a specialist in amino acid degradation:revisiting its metabolism through its genome sequence.</title>
        <authorList>
            <person name="Fonknechten N."/>
            <person name="Chaussonnerie S."/>
            <person name="Tricot S."/>
            <person name="Lajus A."/>
            <person name="Andreesen J.R."/>
            <person name="Perchat N."/>
            <person name="Pelletier E."/>
            <person name="Gouyvenoux M."/>
            <person name="Barbe V."/>
            <person name="Salanoubat M."/>
            <person name="Le Paslier D."/>
            <person name="Weissenbach J."/>
            <person name="Cohen G.N."/>
            <person name="Kreimeyer A."/>
        </authorList>
    </citation>
    <scope>NUCLEOTIDE SEQUENCE [LARGE SCALE GENOMIC DNA]</scope>
    <source>
        <strain evidence="3">ATCC 12662 / DSM 519 / JCM 1433 / CCUG 9281 / NCIMB 10654 / HF</strain>
    </source>
</reference>
<dbReference type="Proteomes" id="UP000007041">
    <property type="component" value="Chromosome"/>
</dbReference>
<dbReference type="HOGENOM" id="CLU_1193162_0_0_9"/>
<dbReference type="AlphaFoldDB" id="E3PTF8"/>
<dbReference type="EMBL" id="FP565809">
    <property type="protein sequence ID" value="CBH22162.1"/>
    <property type="molecule type" value="Genomic_DNA"/>
</dbReference>
<dbReference type="GeneID" id="35558030"/>